<dbReference type="PRINTS" id="PR00033">
    <property type="entry name" value="HTHASNC"/>
</dbReference>
<gene>
    <name evidence="5" type="ORF">MUN78_12125</name>
</gene>
<dbReference type="Gene3D" id="1.10.10.10">
    <property type="entry name" value="Winged helix-like DNA-binding domain superfamily/Winged helix DNA-binding domain"/>
    <property type="match status" value="1"/>
</dbReference>
<dbReference type="SUPFAM" id="SSF46785">
    <property type="entry name" value="Winged helix' DNA-binding domain"/>
    <property type="match status" value="1"/>
</dbReference>
<dbReference type="SMART" id="SM00344">
    <property type="entry name" value="HTH_ASNC"/>
    <property type="match status" value="1"/>
</dbReference>
<keyword evidence="3" id="KW-0804">Transcription</keyword>
<protein>
    <submittedName>
        <fullName evidence="5">Lrp/AsnC family transcriptional regulator</fullName>
    </submittedName>
</protein>
<proteinExistence type="predicted"/>
<dbReference type="InterPro" id="IPR000485">
    <property type="entry name" value="AsnC-type_HTH_dom"/>
</dbReference>
<evidence type="ECO:0000256" key="2">
    <source>
        <dbReference type="ARBA" id="ARBA00023125"/>
    </source>
</evidence>
<organism evidence="5 6">
    <name type="scientific">Leucobacter allii</name>
    <dbReference type="NCBI Taxonomy" id="2932247"/>
    <lineage>
        <taxon>Bacteria</taxon>
        <taxon>Bacillati</taxon>
        <taxon>Actinomycetota</taxon>
        <taxon>Actinomycetes</taxon>
        <taxon>Micrococcales</taxon>
        <taxon>Microbacteriaceae</taxon>
        <taxon>Leucobacter</taxon>
    </lineage>
</organism>
<dbReference type="InterPro" id="IPR011991">
    <property type="entry name" value="ArsR-like_HTH"/>
</dbReference>
<dbReference type="InterPro" id="IPR019888">
    <property type="entry name" value="Tscrpt_reg_AsnC-like"/>
</dbReference>
<dbReference type="InterPro" id="IPR036390">
    <property type="entry name" value="WH_DNA-bd_sf"/>
</dbReference>
<feature type="domain" description="HTH asnC-type" evidence="4">
    <location>
        <begin position="15"/>
        <end position="75"/>
    </location>
</feature>
<dbReference type="CDD" id="cd00090">
    <property type="entry name" value="HTH_ARSR"/>
    <property type="match status" value="1"/>
</dbReference>
<dbReference type="InterPro" id="IPR036388">
    <property type="entry name" value="WH-like_DNA-bd_sf"/>
</dbReference>
<sequence length="162" mass="18042">MNVGGMFHGLKPAELDELDRKLILLLQQDGRMSVAEMSRAVGLSHPAVRQRLQRLFESKIANITATTHPGTHGLTESALIVVRTDERMHQVAAQLAEFPEVYYLVTTQGRFDIALEAMARDKLHLSEISLRIRATPGVVSSETISITETVKWEYGPDFTALD</sequence>
<dbReference type="Pfam" id="PF13404">
    <property type="entry name" value="HTH_AsnC-type"/>
    <property type="match status" value="1"/>
</dbReference>
<keyword evidence="1" id="KW-0805">Transcription regulation</keyword>
<evidence type="ECO:0000313" key="6">
    <source>
        <dbReference type="Proteomes" id="UP000831786"/>
    </source>
</evidence>
<evidence type="ECO:0000256" key="1">
    <source>
        <dbReference type="ARBA" id="ARBA00023015"/>
    </source>
</evidence>
<evidence type="ECO:0000313" key="5">
    <source>
        <dbReference type="EMBL" id="UOQ56419.1"/>
    </source>
</evidence>
<dbReference type="Gene3D" id="3.30.70.920">
    <property type="match status" value="1"/>
</dbReference>
<dbReference type="InterPro" id="IPR019887">
    <property type="entry name" value="Tscrpt_reg_AsnC/Lrp_C"/>
</dbReference>
<evidence type="ECO:0000256" key="3">
    <source>
        <dbReference type="ARBA" id="ARBA00023163"/>
    </source>
</evidence>
<reference evidence="5 6" key="1">
    <citation type="submission" date="2022-04" db="EMBL/GenBank/DDBJ databases">
        <title>Leucobacter sp. isolated from rhizosphere of garlic.</title>
        <authorList>
            <person name="Won M."/>
            <person name="Lee C.-M."/>
            <person name="Woen H.-Y."/>
            <person name="Kwon S.-W."/>
        </authorList>
    </citation>
    <scope>NUCLEOTIDE SEQUENCE [LARGE SCALE GENOMIC DNA]</scope>
    <source>
        <strain evidence="5 6">H21R-40</strain>
    </source>
</reference>
<evidence type="ECO:0000259" key="4">
    <source>
        <dbReference type="PROSITE" id="PS50956"/>
    </source>
</evidence>
<dbReference type="PANTHER" id="PTHR30154:SF34">
    <property type="entry name" value="TRANSCRIPTIONAL REGULATOR AZLB"/>
    <property type="match status" value="1"/>
</dbReference>
<dbReference type="InterPro" id="IPR011008">
    <property type="entry name" value="Dimeric_a/b-barrel"/>
</dbReference>
<keyword evidence="6" id="KW-1185">Reference proteome</keyword>
<dbReference type="PROSITE" id="PS50956">
    <property type="entry name" value="HTH_ASNC_2"/>
    <property type="match status" value="1"/>
</dbReference>
<keyword evidence="2" id="KW-0238">DNA-binding</keyword>
<dbReference type="SUPFAM" id="SSF54909">
    <property type="entry name" value="Dimeric alpha+beta barrel"/>
    <property type="match status" value="1"/>
</dbReference>
<dbReference type="Pfam" id="PF01037">
    <property type="entry name" value="AsnC_trans_reg"/>
    <property type="match status" value="1"/>
</dbReference>
<dbReference type="Proteomes" id="UP000831786">
    <property type="component" value="Chromosome"/>
</dbReference>
<name>A0ABY4FIC8_9MICO</name>
<accession>A0ABY4FIC8</accession>
<dbReference type="RefSeq" id="WP_244726734.1">
    <property type="nucleotide sequence ID" value="NZ_CP095045.1"/>
</dbReference>
<dbReference type="EMBL" id="CP095045">
    <property type="protein sequence ID" value="UOQ56419.1"/>
    <property type="molecule type" value="Genomic_DNA"/>
</dbReference>
<dbReference type="PANTHER" id="PTHR30154">
    <property type="entry name" value="LEUCINE-RESPONSIVE REGULATORY PROTEIN"/>
    <property type="match status" value="1"/>
</dbReference>